<keyword evidence="3" id="KW-1185">Reference proteome</keyword>
<dbReference type="Proteomes" id="UP000800094">
    <property type="component" value="Unassembled WGS sequence"/>
</dbReference>
<evidence type="ECO:0000313" key="2">
    <source>
        <dbReference type="EMBL" id="KAF2254658.1"/>
    </source>
</evidence>
<dbReference type="AlphaFoldDB" id="A0A6A6IWJ3"/>
<organism evidence="2 3">
    <name type="scientific">Trematosphaeria pertusa</name>
    <dbReference type="NCBI Taxonomy" id="390896"/>
    <lineage>
        <taxon>Eukaryota</taxon>
        <taxon>Fungi</taxon>
        <taxon>Dikarya</taxon>
        <taxon>Ascomycota</taxon>
        <taxon>Pezizomycotina</taxon>
        <taxon>Dothideomycetes</taxon>
        <taxon>Pleosporomycetidae</taxon>
        <taxon>Pleosporales</taxon>
        <taxon>Massarineae</taxon>
        <taxon>Trematosphaeriaceae</taxon>
        <taxon>Trematosphaeria</taxon>
    </lineage>
</organism>
<keyword evidence="1" id="KW-0812">Transmembrane</keyword>
<proteinExistence type="predicted"/>
<dbReference type="RefSeq" id="XP_033689662.1">
    <property type="nucleotide sequence ID" value="XM_033832688.1"/>
</dbReference>
<evidence type="ECO:0000256" key="1">
    <source>
        <dbReference type="SAM" id="Phobius"/>
    </source>
</evidence>
<reference evidence="2" key="1">
    <citation type="journal article" date="2020" name="Stud. Mycol.">
        <title>101 Dothideomycetes genomes: a test case for predicting lifestyles and emergence of pathogens.</title>
        <authorList>
            <person name="Haridas S."/>
            <person name="Albert R."/>
            <person name="Binder M."/>
            <person name="Bloem J."/>
            <person name="Labutti K."/>
            <person name="Salamov A."/>
            <person name="Andreopoulos B."/>
            <person name="Baker S."/>
            <person name="Barry K."/>
            <person name="Bills G."/>
            <person name="Bluhm B."/>
            <person name="Cannon C."/>
            <person name="Castanera R."/>
            <person name="Culley D."/>
            <person name="Daum C."/>
            <person name="Ezra D."/>
            <person name="Gonzalez J."/>
            <person name="Henrissat B."/>
            <person name="Kuo A."/>
            <person name="Liang C."/>
            <person name="Lipzen A."/>
            <person name="Lutzoni F."/>
            <person name="Magnuson J."/>
            <person name="Mondo S."/>
            <person name="Nolan M."/>
            <person name="Ohm R."/>
            <person name="Pangilinan J."/>
            <person name="Park H.-J."/>
            <person name="Ramirez L."/>
            <person name="Alfaro M."/>
            <person name="Sun H."/>
            <person name="Tritt A."/>
            <person name="Yoshinaga Y."/>
            <person name="Zwiers L.-H."/>
            <person name="Turgeon B."/>
            <person name="Goodwin S."/>
            <person name="Spatafora J."/>
            <person name="Crous P."/>
            <person name="Grigoriev I."/>
        </authorList>
    </citation>
    <scope>NUCLEOTIDE SEQUENCE</scope>
    <source>
        <strain evidence="2">CBS 122368</strain>
    </source>
</reference>
<sequence length="187" mass="20553">MAAPVDTLADLRCYCITFSLSLDPVSCALPLSKNLDWHSARSLASAQNLNLEFASSATLSRVLQVEAPLPTSALLQMNEVAPTASGSKIVCGFGDEVERRWMKGFREHLNAHESDRYLSKVLAFWLLIIILYAAGEYVWIRYFGGGRIKLEGKEKDLMAYKGLDVPHSPCTSVSENGPASPVLSEYP</sequence>
<protein>
    <submittedName>
        <fullName evidence="2">Uncharacterized protein</fullName>
    </submittedName>
</protein>
<dbReference type="GeneID" id="54586018"/>
<name>A0A6A6IWJ3_9PLEO</name>
<keyword evidence="1" id="KW-1133">Transmembrane helix</keyword>
<feature type="transmembrane region" description="Helical" evidence="1">
    <location>
        <begin position="122"/>
        <end position="140"/>
    </location>
</feature>
<dbReference type="OrthoDB" id="3768069at2759"/>
<gene>
    <name evidence="2" type="ORF">BU26DRAFT_559326</name>
</gene>
<keyword evidence="1" id="KW-0472">Membrane</keyword>
<accession>A0A6A6IWJ3</accession>
<dbReference type="EMBL" id="ML987190">
    <property type="protein sequence ID" value="KAF2254658.1"/>
    <property type="molecule type" value="Genomic_DNA"/>
</dbReference>
<evidence type="ECO:0000313" key="3">
    <source>
        <dbReference type="Proteomes" id="UP000800094"/>
    </source>
</evidence>